<organism evidence="3 4">
    <name type="scientific">Podila minutissima</name>
    <dbReference type="NCBI Taxonomy" id="64525"/>
    <lineage>
        <taxon>Eukaryota</taxon>
        <taxon>Fungi</taxon>
        <taxon>Fungi incertae sedis</taxon>
        <taxon>Mucoromycota</taxon>
        <taxon>Mortierellomycotina</taxon>
        <taxon>Mortierellomycetes</taxon>
        <taxon>Mortierellales</taxon>
        <taxon>Mortierellaceae</taxon>
        <taxon>Podila</taxon>
    </lineage>
</organism>
<keyword evidence="2" id="KW-0472">Membrane</keyword>
<feature type="compositionally biased region" description="Polar residues" evidence="1">
    <location>
        <begin position="192"/>
        <end position="201"/>
    </location>
</feature>
<feature type="region of interest" description="Disordered" evidence="1">
    <location>
        <begin position="189"/>
        <end position="220"/>
    </location>
</feature>
<dbReference type="AlphaFoldDB" id="A0A9P5VP17"/>
<dbReference type="Proteomes" id="UP000696485">
    <property type="component" value="Unassembled WGS sequence"/>
</dbReference>
<evidence type="ECO:0008006" key="5">
    <source>
        <dbReference type="Google" id="ProtNLM"/>
    </source>
</evidence>
<feature type="transmembrane region" description="Helical" evidence="2">
    <location>
        <begin position="111"/>
        <end position="135"/>
    </location>
</feature>
<evidence type="ECO:0000313" key="4">
    <source>
        <dbReference type="Proteomes" id="UP000696485"/>
    </source>
</evidence>
<comment type="caution">
    <text evidence="3">The sequence shown here is derived from an EMBL/GenBank/DDBJ whole genome shotgun (WGS) entry which is preliminary data.</text>
</comment>
<feature type="transmembrane region" description="Helical" evidence="2">
    <location>
        <begin position="88"/>
        <end position="105"/>
    </location>
</feature>
<protein>
    <recommendedName>
        <fullName evidence="5">Promethin</fullName>
    </recommendedName>
</protein>
<feature type="transmembrane region" description="Helical" evidence="2">
    <location>
        <begin position="147"/>
        <end position="172"/>
    </location>
</feature>
<sequence length="220" mass="24107">MTHRADPTGHTGPTTPPTNVFVTTGNSVTSDDSSQQQQQQQEPGQWPSLLNIRQVVTAFVLETITNARPLRDKLDVVIRQLWARYLQLVYAYPILTTFLSALVFFSAGPIIVFACVTGATLGFLVGTATVIVIFLQSIVVTIAGAILLLVLGIILVLTMFSFFWIVAGFIAFKFIHNLAVSLREHHQQQQQNRSSAPQTGHSSEDEKARRGGEASRPAFG</sequence>
<evidence type="ECO:0000256" key="2">
    <source>
        <dbReference type="SAM" id="Phobius"/>
    </source>
</evidence>
<name>A0A9P5VP17_9FUNG</name>
<gene>
    <name evidence="3" type="ORF">BG006_001678</name>
</gene>
<feature type="compositionally biased region" description="Basic and acidic residues" evidence="1">
    <location>
        <begin position="202"/>
        <end position="213"/>
    </location>
</feature>
<evidence type="ECO:0000313" key="3">
    <source>
        <dbReference type="EMBL" id="KAF9334703.1"/>
    </source>
</evidence>
<accession>A0A9P5VP17</accession>
<proteinExistence type="predicted"/>
<evidence type="ECO:0000256" key="1">
    <source>
        <dbReference type="SAM" id="MobiDB-lite"/>
    </source>
</evidence>
<keyword evidence="2" id="KW-0812">Transmembrane</keyword>
<reference evidence="3" key="1">
    <citation type="journal article" date="2020" name="Fungal Divers.">
        <title>Resolving the Mortierellaceae phylogeny through synthesis of multi-gene phylogenetics and phylogenomics.</title>
        <authorList>
            <person name="Vandepol N."/>
            <person name="Liber J."/>
            <person name="Desiro A."/>
            <person name="Na H."/>
            <person name="Kennedy M."/>
            <person name="Barry K."/>
            <person name="Grigoriev I.V."/>
            <person name="Miller A.N."/>
            <person name="O'Donnell K."/>
            <person name="Stajich J.E."/>
            <person name="Bonito G."/>
        </authorList>
    </citation>
    <scope>NUCLEOTIDE SEQUENCE</scope>
    <source>
        <strain evidence="3">NVP1</strain>
    </source>
</reference>
<dbReference type="EMBL" id="JAAAUY010000134">
    <property type="protein sequence ID" value="KAF9334703.1"/>
    <property type="molecule type" value="Genomic_DNA"/>
</dbReference>
<feature type="compositionally biased region" description="Low complexity" evidence="1">
    <location>
        <begin position="8"/>
        <end position="41"/>
    </location>
</feature>
<feature type="region of interest" description="Disordered" evidence="1">
    <location>
        <begin position="1"/>
        <end position="44"/>
    </location>
</feature>
<keyword evidence="4" id="KW-1185">Reference proteome</keyword>
<keyword evidence="2" id="KW-1133">Transmembrane helix</keyword>